<keyword evidence="1" id="KW-0472">Membrane</keyword>
<feature type="signal peptide" evidence="2">
    <location>
        <begin position="1"/>
        <end position="21"/>
    </location>
</feature>
<evidence type="ECO:0000256" key="1">
    <source>
        <dbReference type="SAM" id="Phobius"/>
    </source>
</evidence>
<comment type="caution">
    <text evidence="3">The sequence shown here is derived from an EMBL/GenBank/DDBJ whole genome shotgun (WGS) entry which is preliminary data.</text>
</comment>
<gene>
    <name evidence="3" type="ORF">SAMN04488061_3117</name>
</gene>
<keyword evidence="4" id="KW-1185">Reference proteome</keyword>
<keyword evidence="2" id="KW-0732">Signal</keyword>
<dbReference type="Proteomes" id="UP000198795">
    <property type="component" value="Unassembled WGS sequence"/>
</dbReference>
<feature type="chain" id="PRO_5047397496" evidence="2">
    <location>
        <begin position="22"/>
        <end position="308"/>
    </location>
</feature>
<sequence length="308" mass="34495">MILRVLAGALFLVLGNGVARADTPTVHVVEPRSVGYFIGDVLTRDADVAVADDAKIDPASIPRPGPLNYWLELKSVDVDEYVRGVRKHYRIRLAYQTFYAPLEPRKLEIPAIRFRVLRPERESTLAVVPSWSFISSPLREIMPEKNGEGGPAKLLRADAPVSLSSTTLERTSMAIAGVTAVVALLLLAHHLALWPFHRRRRRPFTQAMRTVRREAAKAAQSANYRLALLALHRAFDEASQRRVLAEDLDSFLVARPEFESLRPDIERFFQTSRRAFFADDMLGSRAELTLSDLATFATSMSECERAVA</sequence>
<dbReference type="EMBL" id="FNJC01000004">
    <property type="protein sequence ID" value="SDP47619.1"/>
    <property type="molecule type" value="Genomic_DNA"/>
</dbReference>
<keyword evidence="1" id="KW-0812">Transmembrane</keyword>
<name>A0A1H0T0Y5_9HYPH</name>
<accession>A0A1H0T0Y5</accession>
<proteinExistence type="predicted"/>
<keyword evidence="1" id="KW-1133">Transmembrane helix</keyword>
<protein>
    <submittedName>
        <fullName evidence="3">MxaA protein</fullName>
    </submittedName>
</protein>
<evidence type="ECO:0000313" key="4">
    <source>
        <dbReference type="Proteomes" id="UP000198795"/>
    </source>
</evidence>
<organism evidence="3 4">
    <name type="scientific">Filomicrobium insigne</name>
    <dbReference type="NCBI Taxonomy" id="418854"/>
    <lineage>
        <taxon>Bacteria</taxon>
        <taxon>Pseudomonadati</taxon>
        <taxon>Pseudomonadota</taxon>
        <taxon>Alphaproteobacteria</taxon>
        <taxon>Hyphomicrobiales</taxon>
        <taxon>Hyphomicrobiaceae</taxon>
        <taxon>Filomicrobium</taxon>
    </lineage>
</organism>
<evidence type="ECO:0000313" key="3">
    <source>
        <dbReference type="EMBL" id="SDP47619.1"/>
    </source>
</evidence>
<dbReference type="RefSeq" id="WP_090230010.1">
    <property type="nucleotide sequence ID" value="NZ_FNJC01000004.1"/>
</dbReference>
<feature type="transmembrane region" description="Helical" evidence="1">
    <location>
        <begin position="173"/>
        <end position="194"/>
    </location>
</feature>
<evidence type="ECO:0000256" key="2">
    <source>
        <dbReference type="SAM" id="SignalP"/>
    </source>
</evidence>
<reference evidence="3 4" key="1">
    <citation type="submission" date="2016-10" db="EMBL/GenBank/DDBJ databases">
        <authorList>
            <person name="Varghese N."/>
            <person name="Submissions S."/>
        </authorList>
    </citation>
    <scope>NUCLEOTIDE SEQUENCE [LARGE SCALE GENOMIC DNA]</scope>
    <source>
        <strain evidence="3 4">CGMCC 1.6497</strain>
    </source>
</reference>